<dbReference type="SUPFAM" id="SSF111369">
    <property type="entry name" value="HlyD-like secretion proteins"/>
    <property type="match status" value="1"/>
</dbReference>
<accession>A0A367XKR1</accession>
<evidence type="ECO:0000256" key="3">
    <source>
        <dbReference type="ARBA" id="ARBA00022692"/>
    </source>
</evidence>
<keyword evidence="3 6" id="KW-0812">Transmembrane</keyword>
<dbReference type="Pfam" id="PF25963">
    <property type="entry name" value="Beta-barrel_AAEA"/>
    <property type="match status" value="1"/>
</dbReference>
<dbReference type="PANTHER" id="PTHR30367:SF12">
    <property type="entry name" value="P-HYDROXYBENZOIC ACID EFFLUX PUMP SUBUNIT AAEA"/>
    <property type="match status" value="1"/>
</dbReference>
<comment type="caution">
    <text evidence="10">The sequence shown here is derived from an EMBL/GenBank/DDBJ whole genome shotgun (WGS) entry which is preliminary data.</text>
</comment>
<proteinExistence type="inferred from homology"/>
<dbReference type="Pfam" id="PF25917">
    <property type="entry name" value="BSH_RND"/>
    <property type="match status" value="1"/>
</dbReference>
<evidence type="ECO:0000256" key="5">
    <source>
        <dbReference type="ARBA" id="ARBA00023136"/>
    </source>
</evidence>
<dbReference type="GO" id="GO:0016020">
    <property type="term" value="C:membrane"/>
    <property type="evidence" value="ECO:0007669"/>
    <property type="project" value="InterPro"/>
</dbReference>
<reference evidence="10 11" key="1">
    <citation type="submission" date="2014-07" db="EMBL/GenBank/DDBJ databases">
        <title>Draft genome sequence of Thalassospira profundimaris S25-3-2.</title>
        <authorList>
            <person name="Lai Q."/>
            <person name="Shao Z."/>
        </authorList>
    </citation>
    <scope>NUCLEOTIDE SEQUENCE [LARGE SCALE GENOMIC DNA]</scope>
    <source>
        <strain evidence="10 11">S25-3-2</strain>
    </source>
</reference>
<feature type="domain" description="Multidrug resistance protein MdtA-like barrel-sandwich hybrid" evidence="8">
    <location>
        <begin position="47"/>
        <end position="186"/>
    </location>
</feature>
<organism evidence="10 11">
    <name type="scientific">Thalassospira profundimaris</name>
    <dbReference type="NCBI Taxonomy" id="502049"/>
    <lineage>
        <taxon>Bacteria</taxon>
        <taxon>Pseudomonadati</taxon>
        <taxon>Pseudomonadota</taxon>
        <taxon>Alphaproteobacteria</taxon>
        <taxon>Rhodospirillales</taxon>
        <taxon>Thalassospiraceae</taxon>
        <taxon>Thalassospira</taxon>
    </lineage>
</organism>
<dbReference type="NCBIfam" id="TIGR01730">
    <property type="entry name" value="RND_mfp"/>
    <property type="match status" value="1"/>
</dbReference>
<evidence type="ECO:0000256" key="1">
    <source>
        <dbReference type="ARBA" id="ARBA00004167"/>
    </source>
</evidence>
<sequence length="300" mass="32400">MNKWISRAGRLFLSGVVVGIALIAGMQLWDYYMNDPWTRDGRISADVVAIAPDVSGLVSRVYVVDNQQVKAGDPLFEIDKARFRVAVEQAQARLDSAVASEEQARREVHRYRNLSSDAVSRQKKEQVETALATATANVALAKSDLDLAKLNLDRTVVVASVDGTLTNFSLRPGNYVGAGKAIAALIDGGSYYVAGYFEETKLPRIAVGDRVEVKLMGQPKPIYGHVASIAAGIQDSERSGANGNLANVKPTFSWVRLAQRVPVRIKLDNVPQNVRLVAGRSATVRVMDAAASGGVFANLF</sequence>
<feature type="domain" description="Multidrug resistance protein MdtA-like alpha-helical hairpin" evidence="7">
    <location>
        <begin position="88"/>
        <end position="155"/>
    </location>
</feature>
<dbReference type="Gene3D" id="2.40.30.170">
    <property type="match status" value="1"/>
</dbReference>
<evidence type="ECO:0000313" key="11">
    <source>
        <dbReference type="Proteomes" id="UP000252517"/>
    </source>
</evidence>
<dbReference type="GO" id="GO:0022857">
    <property type="term" value="F:transmembrane transporter activity"/>
    <property type="evidence" value="ECO:0007669"/>
    <property type="project" value="InterPro"/>
</dbReference>
<dbReference type="OrthoDB" id="9811754at2"/>
<dbReference type="InterPro" id="IPR058634">
    <property type="entry name" value="AaeA-lik-b-barrel"/>
</dbReference>
<comment type="subcellular location">
    <subcellularLocation>
        <location evidence="1">Membrane</location>
        <topology evidence="1">Single-pass membrane protein</topology>
    </subcellularLocation>
</comment>
<dbReference type="InterPro" id="IPR058625">
    <property type="entry name" value="MdtA-like_BSH"/>
</dbReference>
<dbReference type="InterPro" id="IPR058624">
    <property type="entry name" value="MdtA-like_HH"/>
</dbReference>
<dbReference type="EMBL" id="JPWH01000001">
    <property type="protein sequence ID" value="RCK54243.1"/>
    <property type="molecule type" value="Genomic_DNA"/>
</dbReference>
<dbReference type="PANTHER" id="PTHR30367">
    <property type="entry name" value="P-HYDROXYBENZOIC ACID EFFLUX PUMP SUBUNIT AAEA-RELATED"/>
    <property type="match status" value="1"/>
</dbReference>
<feature type="transmembrane region" description="Helical" evidence="6">
    <location>
        <begin position="12"/>
        <end position="29"/>
    </location>
</feature>
<dbReference type="Gene3D" id="2.40.50.100">
    <property type="match status" value="1"/>
</dbReference>
<dbReference type="Proteomes" id="UP000252517">
    <property type="component" value="Unassembled WGS sequence"/>
</dbReference>
<dbReference type="InterPro" id="IPR050393">
    <property type="entry name" value="MFP_Efflux_Pump"/>
</dbReference>
<evidence type="ECO:0000256" key="6">
    <source>
        <dbReference type="SAM" id="Phobius"/>
    </source>
</evidence>
<dbReference type="RefSeq" id="WP_114086834.1">
    <property type="nucleotide sequence ID" value="NZ_JPWH01000001.1"/>
</dbReference>
<dbReference type="InterPro" id="IPR006143">
    <property type="entry name" value="RND_pump_MFP"/>
</dbReference>
<keyword evidence="5 6" id="KW-0472">Membrane</keyword>
<name>A0A367XKR1_9PROT</name>
<evidence type="ECO:0000259" key="8">
    <source>
        <dbReference type="Pfam" id="PF25917"/>
    </source>
</evidence>
<evidence type="ECO:0000259" key="7">
    <source>
        <dbReference type="Pfam" id="PF25876"/>
    </source>
</evidence>
<dbReference type="AlphaFoldDB" id="A0A367XKR1"/>
<dbReference type="Pfam" id="PF25876">
    <property type="entry name" value="HH_MFP_RND"/>
    <property type="match status" value="1"/>
</dbReference>
<evidence type="ECO:0000259" key="9">
    <source>
        <dbReference type="Pfam" id="PF25963"/>
    </source>
</evidence>
<evidence type="ECO:0000256" key="2">
    <source>
        <dbReference type="ARBA" id="ARBA00009477"/>
    </source>
</evidence>
<evidence type="ECO:0000313" key="10">
    <source>
        <dbReference type="EMBL" id="RCK54243.1"/>
    </source>
</evidence>
<feature type="domain" description="p-hydroxybenzoic acid efflux pump subunit AaeA-like beta-barrel" evidence="9">
    <location>
        <begin position="190"/>
        <end position="286"/>
    </location>
</feature>
<evidence type="ECO:0000256" key="4">
    <source>
        <dbReference type="ARBA" id="ARBA00022989"/>
    </source>
</evidence>
<comment type="similarity">
    <text evidence="2">Belongs to the membrane fusion protein (MFP) (TC 8.A.1) family.</text>
</comment>
<protein>
    <submittedName>
        <fullName evidence="10">Secretion protein HlyD</fullName>
    </submittedName>
</protein>
<gene>
    <name evidence="10" type="ORF">TH25_02770</name>
</gene>
<keyword evidence="4 6" id="KW-1133">Transmembrane helix</keyword>